<dbReference type="PANTHER" id="PTHR24148">
    <property type="entry name" value="ANKYRIN REPEAT DOMAIN-CONTAINING PROTEIN 39 HOMOLOG-RELATED"/>
    <property type="match status" value="1"/>
</dbReference>
<evidence type="ECO:0000313" key="3">
    <source>
        <dbReference type="Proteomes" id="UP001583177"/>
    </source>
</evidence>
<dbReference type="InterPro" id="IPR052895">
    <property type="entry name" value="HetReg/Transcr_Mod"/>
</dbReference>
<proteinExistence type="predicted"/>
<dbReference type="PANTHER" id="PTHR24148:SF64">
    <property type="entry name" value="HETEROKARYON INCOMPATIBILITY DOMAIN-CONTAINING PROTEIN"/>
    <property type="match status" value="1"/>
</dbReference>
<keyword evidence="3" id="KW-1185">Reference proteome</keyword>
<dbReference type="Pfam" id="PF06985">
    <property type="entry name" value="HET"/>
    <property type="match status" value="1"/>
</dbReference>
<gene>
    <name evidence="2" type="ORF">Daus18300_002062</name>
</gene>
<sequence>MHSYERQAGNTYGVQDPVAKPPYATLSYTWARYLRHEDLSARGIRISGIDWDTPNIDPNHFTTQKLHQAIRKIREISQLDYLWIDLACINVERIPEDDTDLEIDMQQDIFFNAAASFIWLSRTEHSYISQLANMLVDVPILDDAKTVSTLLRVMADPWFSSLWTLLEAAVGTKAIIISSDCQATTVHRAKIDPAFVDEPKAIRVASENDESVFFEKISGSTVVGRGTAMSPVTSQFFTLRDLICLVERTISLIPFGDQRDEVQEAVNRSGLLSLKPFNLLSIYGSAQHRHEMKPGLRLKYIHNQLFGFHNLPAGDTTGKMFGLAADYRVQDS</sequence>
<reference evidence="2 3" key="1">
    <citation type="journal article" date="2024" name="IMA Fungus">
        <title>IMA Genome - F19 : A genome assembly and annotation guide to empower mycologists, including annotated draft genome sequences of Ceratocystis pirilliformis, Diaporthe australafricana, Fusarium ophioides, Paecilomyces lecythidis, and Sporothrix stenoceras.</title>
        <authorList>
            <person name="Aylward J."/>
            <person name="Wilson A.M."/>
            <person name="Visagie C.M."/>
            <person name="Spraker J."/>
            <person name="Barnes I."/>
            <person name="Buitendag C."/>
            <person name="Ceriani C."/>
            <person name="Del Mar Angel L."/>
            <person name="du Plessis D."/>
            <person name="Fuchs T."/>
            <person name="Gasser K."/>
            <person name="Kramer D."/>
            <person name="Li W."/>
            <person name="Munsamy K."/>
            <person name="Piso A."/>
            <person name="Price J.L."/>
            <person name="Sonnekus B."/>
            <person name="Thomas C."/>
            <person name="van der Nest A."/>
            <person name="van Dijk A."/>
            <person name="van Heerden A."/>
            <person name="van Vuuren N."/>
            <person name="Yilmaz N."/>
            <person name="Duong T.A."/>
            <person name="van der Merwe N.A."/>
            <person name="Wingfield M.J."/>
            <person name="Wingfield B.D."/>
        </authorList>
    </citation>
    <scope>NUCLEOTIDE SEQUENCE [LARGE SCALE GENOMIC DNA]</scope>
    <source>
        <strain evidence="2 3">CMW 18300</strain>
    </source>
</reference>
<evidence type="ECO:0000259" key="1">
    <source>
        <dbReference type="Pfam" id="PF06985"/>
    </source>
</evidence>
<dbReference type="InterPro" id="IPR010730">
    <property type="entry name" value="HET"/>
</dbReference>
<dbReference type="Proteomes" id="UP001583177">
    <property type="component" value="Unassembled WGS sequence"/>
</dbReference>
<dbReference type="EMBL" id="JAWRVE010000012">
    <property type="protein sequence ID" value="KAL1878146.1"/>
    <property type="molecule type" value="Genomic_DNA"/>
</dbReference>
<comment type="caution">
    <text evidence="2">The sequence shown here is derived from an EMBL/GenBank/DDBJ whole genome shotgun (WGS) entry which is preliminary data.</text>
</comment>
<accession>A0ABR3XQ85</accession>
<evidence type="ECO:0000313" key="2">
    <source>
        <dbReference type="EMBL" id="KAL1878146.1"/>
    </source>
</evidence>
<feature type="domain" description="Heterokaryon incompatibility" evidence="1">
    <location>
        <begin position="23"/>
        <end position="134"/>
    </location>
</feature>
<name>A0ABR3XQ85_9PEZI</name>
<organism evidence="2 3">
    <name type="scientific">Diaporthe australafricana</name>
    <dbReference type="NCBI Taxonomy" id="127596"/>
    <lineage>
        <taxon>Eukaryota</taxon>
        <taxon>Fungi</taxon>
        <taxon>Dikarya</taxon>
        <taxon>Ascomycota</taxon>
        <taxon>Pezizomycotina</taxon>
        <taxon>Sordariomycetes</taxon>
        <taxon>Sordariomycetidae</taxon>
        <taxon>Diaporthales</taxon>
        <taxon>Diaporthaceae</taxon>
        <taxon>Diaporthe</taxon>
    </lineage>
</organism>
<protein>
    <recommendedName>
        <fullName evidence="1">Heterokaryon incompatibility domain-containing protein</fullName>
    </recommendedName>
</protein>